<organism evidence="6 7">
    <name type="scientific">Nonomuraea cavernae</name>
    <dbReference type="NCBI Taxonomy" id="2045107"/>
    <lineage>
        <taxon>Bacteria</taxon>
        <taxon>Bacillati</taxon>
        <taxon>Actinomycetota</taxon>
        <taxon>Actinomycetes</taxon>
        <taxon>Streptosporangiales</taxon>
        <taxon>Streptosporangiaceae</taxon>
        <taxon>Nonomuraea</taxon>
    </lineage>
</organism>
<evidence type="ECO:0000313" key="7">
    <source>
        <dbReference type="Proteomes" id="UP000646523"/>
    </source>
</evidence>
<feature type="region of interest" description="Disordered" evidence="4">
    <location>
        <begin position="354"/>
        <end position="377"/>
    </location>
</feature>
<name>A0A917YYY6_9ACTN</name>
<comment type="caution">
    <text evidence="6">The sequence shown here is derived from an EMBL/GenBank/DDBJ whole genome shotgun (WGS) entry which is preliminary data.</text>
</comment>
<dbReference type="PROSITE" id="PS51764">
    <property type="entry name" value="GH26"/>
    <property type="match status" value="1"/>
</dbReference>
<evidence type="ECO:0000256" key="3">
    <source>
        <dbReference type="PROSITE-ProRule" id="PRU01100"/>
    </source>
</evidence>
<dbReference type="Gene3D" id="3.20.20.80">
    <property type="entry name" value="Glycosidases"/>
    <property type="match status" value="1"/>
</dbReference>
<dbReference type="Pfam" id="PF02156">
    <property type="entry name" value="Glyco_hydro_26"/>
    <property type="match status" value="1"/>
</dbReference>
<accession>A0A917YYY6</accession>
<evidence type="ECO:0000256" key="4">
    <source>
        <dbReference type="SAM" id="MobiDB-lite"/>
    </source>
</evidence>
<reference evidence="6" key="2">
    <citation type="submission" date="2020-09" db="EMBL/GenBank/DDBJ databases">
        <authorList>
            <person name="Sun Q."/>
            <person name="Zhou Y."/>
        </authorList>
    </citation>
    <scope>NUCLEOTIDE SEQUENCE</scope>
    <source>
        <strain evidence="6">CGMCC 4.7368</strain>
    </source>
</reference>
<feature type="active site" description="Proton donor" evidence="3">
    <location>
        <position position="133"/>
    </location>
</feature>
<evidence type="ECO:0000256" key="2">
    <source>
        <dbReference type="ARBA" id="ARBA00023295"/>
    </source>
</evidence>
<proteinExistence type="inferred from homology"/>
<sequence>MRSAGVVVLMAVAVVVPGACAVPVGERRLMLGAVGQSRAEIERRESETGVPLAGVRVFKRWDWTLFDADEIWARDTGHTVFVSVKSRRGDGSPIRWRDIADSRPGDPLYQDLVRQASQIKDFGAIVYFTFSHEPEAKGSRAMGEGADFVDAWRKVVDVQRARGVTNARYVWTVTSVAFDRTDRTAASLFYPGDAYVDHIAADSYNGYTCDNPKGRWAEPAEVVEGQRRFGALHPDKGLMLLEWGSVEDPERPGRRAEWLNAARKMFLGPGYEQYRALLSWDARNLGGAAPACDFDVAGTPDSLAAWRAMATDPGYSAKSPCDLGDCRLPEDSGAILANLWRRMTGLFGRAYANRRTGRRTPAGRRAPALRRKERSGP</sequence>
<evidence type="ECO:0000256" key="1">
    <source>
        <dbReference type="ARBA" id="ARBA00022801"/>
    </source>
</evidence>
<feature type="domain" description="GH26" evidence="5">
    <location>
        <begin position="10"/>
        <end position="319"/>
    </location>
</feature>
<evidence type="ECO:0000313" key="6">
    <source>
        <dbReference type="EMBL" id="GGO70225.1"/>
    </source>
</evidence>
<protein>
    <recommendedName>
        <fullName evidence="5">GH26 domain-containing protein</fullName>
    </recommendedName>
</protein>
<keyword evidence="2 3" id="KW-0326">Glycosidase</keyword>
<dbReference type="RefSeq" id="WP_189124996.1">
    <property type="nucleotide sequence ID" value="NZ_BMNH01000008.1"/>
</dbReference>
<comment type="similarity">
    <text evidence="3">Belongs to the glycosyl hydrolase 26 family.</text>
</comment>
<dbReference type="InterPro" id="IPR017853">
    <property type="entry name" value="GH"/>
</dbReference>
<evidence type="ECO:0000259" key="5">
    <source>
        <dbReference type="PROSITE" id="PS51764"/>
    </source>
</evidence>
<dbReference type="GO" id="GO:0004553">
    <property type="term" value="F:hydrolase activity, hydrolyzing O-glycosyl compounds"/>
    <property type="evidence" value="ECO:0007669"/>
    <property type="project" value="InterPro"/>
</dbReference>
<feature type="active site" description="Nucleophile" evidence="3">
    <location>
        <position position="242"/>
    </location>
</feature>
<keyword evidence="1 3" id="KW-0378">Hydrolase</keyword>
<dbReference type="EMBL" id="BMNH01000008">
    <property type="protein sequence ID" value="GGO70225.1"/>
    <property type="molecule type" value="Genomic_DNA"/>
</dbReference>
<dbReference type="AlphaFoldDB" id="A0A917YYY6"/>
<keyword evidence="7" id="KW-1185">Reference proteome</keyword>
<feature type="compositionally biased region" description="Basic residues" evidence="4">
    <location>
        <begin position="355"/>
        <end position="377"/>
    </location>
</feature>
<reference evidence="6" key="1">
    <citation type="journal article" date="2014" name="Int. J. Syst. Evol. Microbiol.">
        <title>Complete genome sequence of Corynebacterium casei LMG S-19264T (=DSM 44701T), isolated from a smear-ripened cheese.</title>
        <authorList>
            <consortium name="US DOE Joint Genome Institute (JGI-PGF)"/>
            <person name="Walter F."/>
            <person name="Albersmeier A."/>
            <person name="Kalinowski J."/>
            <person name="Ruckert C."/>
        </authorList>
    </citation>
    <scope>NUCLEOTIDE SEQUENCE</scope>
    <source>
        <strain evidence="6">CGMCC 4.7368</strain>
    </source>
</reference>
<gene>
    <name evidence="6" type="ORF">GCM10012289_33180</name>
</gene>
<dbReference type="SUPFAM" id="SSF51445">
    <property type="entry name" value="(Trans)glycosidases"/>
    <property type="match status" value="1"/>
</dbReference>
<dbReference type="InterPro" id="IPR022790">
    <property type="entry name" value="GH26_dom"/>
</dbReference>
<dbReference type="Proteomes" id="UP000646523">
    <property type="component" value="Unassembled WGS sequence"/>
</dbReference>